<accession>X1JK39</accession>
<sequence>MNSKPKISVIIPTYNEETNIKKSLIAVKKQRCNIPYEIIVADGQSSDETVTIARKFAKVYITPKKGKSFQVNYVVPKTSGDLLVFLDADTLIDEFFLQKIYRIFEKHKNLFACSARVKYYDGKAISFKLGSQVFSITNYFFLNFSMHLYYFFKTLLRYPELIGCNIIIRRGIFLKVGGFKQLPPNLIGMDKVFSDSLIYLSRKMKKGKIRTLNFISVLTSGRF</sequence>
<feature type="non-terminal residue" evidence="2">
    <location>
        <position position="223"/>
    </location>
</feature>
<dbReference type="Pfam" id="PF00535">
    <property type="entry name" value="Glycos_transf_2"/>
    <property type="match status" value="1"/>
</dbReference>
<dbReference type="PANTHER" id="PTHR43630:SF2">
    <property type="entry name" value="GLYCOSYLTRANSFERASE"/>
    <property type="match status" value="1"/>
</dbReference>
<dbReference type="InterPro" id="IPR001173">
    <property type="entry name" value="Glyco_trans_2-like"/>
</dbReference>
<dbReference type="AlphaFoldDB" id="X1JK39"/>
<name>X1JK39_9ZZZZ</name>
<evidence type="ECO:0000313" key="2">
    <source>
        <dbReference type="EMBL" id="GAH81850.1"/>
    </source>
</evidence>
<evidence type="ECO:0000259" key="1">
    <source>
        <dbReference type="Pfam" id="PF00535"/>
    </source>
</evidence>
<organism evidence="2">
    <name type="scientific">marine sediment metagenome</name>
    <dbReference type="NCBI Taxonomy" id="412755"/>
    <lineage>
        <taxon>unclassified sequences</taxon>
        <taxon>metagenomes</taxon>
        <taxon>ecological metagenomes</taxon>
    </lineage>
</organism>
<protein>
    <recommendedName>
        <fullName evidence="1">Glycosyltransferase 2-like domain-containing protein</fullName>
    </recommendedName>
</protein>
<dbReference type="EMBL" id="BARU01039505">
    <property type="protein sequence ID" value="GAH81850.1"/>
    <property type="molecule type" value="Genomic_DNA"/>
</dbReference>
<reference evidence="2" key="1">
    <citation type="journal article" date="2014" name="Front. Microbiol.">
        <title>High frequency of phylogenetically diverse reductive dehalogenase-homologous genes in deep subseafloor sedimentary metagenomes.</title>
        <authorList>
            <person name="Kawai M."/>
            <person name="Futagami T."/>
            <person name="Toyoda A."/>
            <person name="Takaki Y."/>
            <person name="Nishi S."/>
            <person name="Hori S."/>
            <person name="Arai W."/>
            <person name="Tsubouchi T."/>
            <person name="Morono Y."/>
            <person name="Uchiyama I."/>
            <person name="Ito T."/>
            <person name="Fujiyama A."/>
            <person name="Inagaki F."/>
            <person name="Takami H."/>
        </authorList>
    </citation>
    <scope>NUCLEOTIDE SEQUENCE</scope>
    <source>
        <strain evidence="2">Expedition CK06-06</strain>
    </source>
</reference>
<gene>
    <name evidence="2" type="ORF">S03H2_61223</name>
</gene>
<feature type="domain" description="Glycosyltransferase 2-like" evidence="1">
    <location>
        <begin position="8"/>
        <end position="174"/>
    </location>
</feature>
<dbReference type="PANTHER" id="PTHR43630">
    <property type="entry name" value="POLY-BETA-1,6-N-ACETYL-D-GLUCOSAMINE SYNTHASE"/>
    <property type="match status" value="1"/>
</dbReference>
<proteinExistence type="predicted"/>
<comment type="caution">
    <text evidence="2">The sequence shown here is derived from an EMBL/GenBank/DDBJ whole genome shotgun (WGS) entry which is preliminary data.</text>
</comment>
<dbReference type="InterPro" id="IPR029044">
    <property type="entry name" value="Nucleotide-diphossugar_trans"/>
</dbReference>
<dbReference type="SUPFAM" id="SSF53448">
    <property type="entry name" value="Nucleotide-diphospho-sugar transferases"/>
    <property type="match status" value="1"/>
</dbReference>
<dbReference type="Gene3D" id="3.90.550.10">
    <property type="entry name" value="Spore Coat Polysaccharide Biosynthesis Protein SpsA, Chain A"/>
    <property type="match status" value="1"/>
</dbReference>